<dbReference type="NCBIfam" id="NF009538">
    <property type="entry name" value="PRK12904.1"/>
    <property type="match status" value="1"/>
</dbReference>
<keyword evidence="7 11" id="KW-0653">Protein transport</keyword>
<dbReference type="GO" id="GO:0006605">
    <property type="term" value="P:protein targeting"/>
    <property type="evidence" value="ECO:0007669"/>
    <property type="project" value="UniProtKB-UniRule"/>
</dbReference>
<dbReference type="HAMAP" id="MF_01382">
    <property type="entry name" value="SecA"/>
    <property type="match status" value="1"/>
</dbReference>
<dbReference type="InterPro" id="IPR011116">
    <property type="entry name" value="SecA_Wing/Scaffold"/>
</dbReference>
<comment type="similarity">
    <text evidence="1 11 12">Belongs to the SecA family.</text>
</comment>
<keyword evidence="8 11" id="KW-1278">Translocase</keyword>
<evidence type="ECO:0000256" key="12">
    <source>
        <dbReference type="RuleBase" id="RU003874"/>
    </source>
</evidence>
<protein>
    <recommendedName>
        <fullName evidence="11 12">Protein translocase subunit SecA</fullName>
        <ecNumber evidence="11">7.4.2.8</ecNumber>
    </recommendedName>
</protein>
<dbReference type="Pfam" id="PF07516">
    <property type="entry name" value="SecA_SW"/>
    <property type="match status" value="1"/>
</dbReference>
<dbReference type="Gene3D" id="3.90.1440.10">
    <property type="entry name" value="SecA, preprotein cross-linking domain"/>
    <property type="match status" value="1"/>
</dbReference>
<dbReference type="AlphaFoldDB" id="A0A2H0PY31"/>
<dbReference type="InterPro" id="IPR011130">
    <property type="entry name" value="SecA_preprotein_X-link_dom"/>
</dbReference>
<dbReference type="Gene3D" id="3.40.50.300">
    <property type="entry name" value="P-loop containing nucleotide triphosphate hydrolases"/>
    <property type="match status" value="3"/>
</dbReference>
<dbReference type="GO" id="GO:0008564">
    <property type="term" value="F:protein-exporting ATPase activity"/>
    <property type="evidence" value="ECO:0007669"/>
    <property type="project" value="UniProtKB-EC"/>
</dbReference>
<dbReference type="InterPro" id="IPR036266">
    <property type="entry name" value="SecA_Wing/Scaffold_sf"/>
</dbReference>
<evidence type="ECO:0000256" key="1">
    <source>
        <dbReference type="ARBA" id="ARBA00007650"/>
    </source>
</evidence>
<sequence>MKFLLKKFFPDANARAIHALVPVLERINAQESEIETLSDTGLLEKGAHMRKRAQSGVALADMIIEAFPLVREAGKRTLKQRAFDVQIMGGIVLAQGKIAEMKTGEGKTLAATFPAYVHSLFGKGVHVVTVNDYLAQRDTVWMGQIYHALGVSVACLVHDHAFSYDPDYQESIKPKSQERADDRARDTEGGFKIFHEYLRPISRREAYAADITYGTNNEFGFDYLRDNLVYAVEEKVQRPYAFAIIDEVDSILIDESRTPLIISAPDQDAGKLYREFSKLVPRLNKETDYTIDEKHKLVSLTEQGIERMSELLGRNVYEENNLILVHHLEEALKANLLFQRDRDYVVKDGGVIIVDEFTGRLMFGRRYSGGLHQALEAKEKVRIQEESRTYATITIQNYFRMYPILSGMTGTAITSAEEFHKVYGLDVIAIPTNKPMIRIGLPDKIFLTEQGKFKALVQEIKERHEKGQPVLVGTISIEKNEYLSKLLSREGIPHEVLNAKNHEQEAHIIAQAGRRGAVTVATNMAGRGVDIILGGNPASEQESTEICDMGGLHVIGTERHEARRIDNQLRGRSGRQGDHGSSQFFVSMEDDLMRIFGSDHMKPYITKLGIKEDEAIEHAFVSRALDSAQAKVEGLYFDVRKHVLEYDDVLSKQRQAFYRKRDEMLALTLDGAHSMMRTVVSQSVDRIVSFYNASGQTEADFIHSLGSLIKLPLDFTERIKGQHTDDVAGAIERVCLGMIEAREIEDTEQFVRAFRVNALRVFDTLWVDHLEMMEHLRDTANLRSYGQHDPLVEYRKEGYRMFRDLLDQIDFQLFAVIMRLAQRHHDAYQT</sequence>
<dbReference type="EC" id="7.4.2.8" evidence="11"/>
<reference evidence="16 17" key="1">
    <citation type="submission" date="2017-09" db="EMBL/GenBank/DDBJ databases">
        <title>Depth-based differentiation of microbial function through sediment-hosted aquifers and enrichment of novel symbionts in the deep terrestrial subsurface.</title>
        <authorList>
            <person name="Probst A.J."/>
            <person name="Ladd B."/>
            <person name="Jarett J.K."/>
            <person name="Geller-Mcgrath D.E."/>
            <person name="Sieber C.M."/>
            <person name="Emerson J.B."/>
            <person name="Anantharaman K."/>
            <person name="Thomas B.C."/>
            <person name="Malmstrom R."/>
            <person name="Stieglmeier M."/>
            <person name="Klingl A."/>
            <person name="Woyke T."/>
            <person name="Ryan C.M."/>
            <person name="Banfield J.F."/>
        </authorList>
    </citation>
    <scope>NUCLEOTIDE SEQUENCE [LARGE SCALE GENOMIC DNA]</scope>
    <source>
        <strain evidence="16">CG11_big_fil_rev_8_21_14_0_20_43_10</strain>
    </source>
</reference>
<evidence type="ECO:0000256" key="11">
    <source>
        <dbReference type="HAMAP-Rule" id="MF_01382"/>
    </source>
</evidence>
<evidence type="ECO:0000256" key="7">
    <source>
        <dbReference type="ARBA" id="ARBA00022927"/>
    </source>
</evidence>
<dbReference type="GO" id="GO:0005829">
    <property type="term" value="C:cytosol"/>
    <property type="evidence" value="ECO:0007669"/>
    <property type="project" value="TreeGrafter"/>
</dbReference>
<evidence type="ECO:0000259" key="15">
    <source>
        <dbReference type="PROSITE" id="PS51196"/>
    </source>
</evidence>
<dbReference type="PANTHER" id="PTHR30612">
    <property type="entry name" value="SECA INNER MEMBRANE COMPONENT OF SEC PROTEIN SECRETION SYSTEM"/>
    <property type="match status" value="1"/>
</dbReference>
<dbReference type="InterPro" id="IPR020937">
    <property type="entry name" value="SecA_CS"/>
</dbReference>
<dbReference type="SMART" id="SM00958">
    <property type="entry name" value="SecA_PP_bind"/>
    <property type="match status" value="1"/>
</dbReference>
<dbReference type="PROSITE" id="PS51196">
    <property type="entry name" value="SECA_MOTOR_DEAD"/>
    <property type="match status" value="1"/>
</dbReference>
<evidence type="ECO:0000256" key="5">
    <source>
        <dbReference type="ARBA" id="ARBA00022741"/>
    </source>
</evidence>
<dbReference type="GO" id="GO:0031522">
    <property type="term" value="C:cell envelope Sec protein transport complex"/>
    <property type="evidence" value="ECO:0007669"/>
    <property type="project" value="UniProtKB-ARBA"/>
</dbReference>
<comment type="subunit">
    <text evidence="11">Monomer and homodimer. Part of the essential Sec protein translocation apparatus which comprises SecA, SecYEG and auxiliary proteins SecDF. Other proteins may also be involved.</text>
</comment>
<keyword evidence="2 11" id="KW-0813">Transport</keyword>
<dbReference type="GO" id="GO:0017038">
    <property type="term" value="P:protein import"/>
    <property type="evidence" value="ECO:0007669"/>
    <property type="project" value="InterPro"/>
</dbReference>
<dbReference type="Pfam" id="PF21090">
    <property type="entry name" value="P-loop_SecA"/>
    <property type="match status" value="1"/>
</dbReference>
<dbReference type="InterPro" id="IPR000185">
    <property type="entry name" value="SecA"/>
</dbReference>
<dbReference type="Gene3D" id="1.10.3060.10">
    <property type="entry name" value="Helical scaffold and wing domains of SecA"/>
    <property type="match status" value="1"/>
</dbReference>
<proteinExistence type="inferred from homology"/>
<dbReference type="PROSITE" id="PS51192">
    <property type="entry name" value="HELICASE_ATP_BIND_1"/>
    <property type="match status" value="1"/>
</dbReference>
<evidence type="ECO:0000256" key="8">
    <source>
        <dbReference type="ARBA" id="ARBA00022967"/>
    </source>
</evidence>
<feature type="domain" description="Helicase ATP-binding" evidence="13">
    <location>
        <begin position="88"/>
        <end position="284"/>
    </location>
</feature>
<dbReference type="SUPFAM" id="SSF81767">
    <property type="entry name" value="Pre-protein crosslinking domain of SecA"/>
    <property type="match status" value="1"/>
</dbReference>
<keyword evidence="5 11" id="KW-0547">Nucleotide-binding</keyword>
<dbReference type="EMBL" id="PCXE01000008">
    <property type="protein sequence ID" value="PIR26950.1"/>
    <property type="molecule type" value="Genomic_DNA"/>
</dbReference>
<evidence type="ECO:0000256" key="2">
    <source>
        <dbReference type="ARBA" id="ARBA00022448"/>
    </source>
</evidence>
<dbReference type="InterPro" id="IPR011115">
    <property type="entry name" value="SecA_DEAD"/>
</dbReference>
<dbReference type="InterPro" id="IPR036670">
    <property type="entry name" value="SecA_X-link_sf"/>
</dbReference>
<evidence type="ECO:0000256" key="9">
    <source>
        <dbReference type="ARBA" id="ARBA00023010"/>
    </source>
</evidence>
<evidence type="ECO:0000259" key="13">
    <source>
        <dbReference type="PROSITE" id="PS51192"/>
    </source>
</evidence>
<name>A0A2H0PY31_9BACT</name>
<dbReference type="GO" id="GO:0005886">
    <property type="term" value="C:plasma membrane"/>
    <property type="evidence" value="ECO:0007669"/>
    <property type="project" value="UniProtKB-SubCell"/>
</dbReference>
<comment type="function">
    <text evidence="11">Part of the Sec protein translocase complex. Interacts with the SecYEG preprotein conducting channel. Has a central role in coupling the hydrolysis of ATP to the transfer of proteins into and across the cell membrane, serving as an ATP-driven molecular motor driving the stepwise translocation of polypeptide chains across the membrane.</text>
</comment>
<evidence type="ECO:0000256" key="6">
    <source>
        <dbReference type="ARBA" id="ARBA00022840"/>
    </source>
</evidence>
<organism evidence="16 17">
    <name type="scientific">Candidatus Brennerbacteria bacterium CG11_big_fil_rev_8_21_14_0_20_43_10</name>
    <dbReference type="NCBI Taxonomy" id="1974523"/>
    <lineage>
        <taxon>Bacteria</taxon>
        <taxon>Candidatus Brenneribacteriota</taxon>
    </lineage>
</organism>
<dbReference type="PRINTS" id="PR00906">
    <property type="entry name" value="SECA"/>
</dbReference>
<dbReference type="SUPFAM" id="SSF52540">
    <property type="entry name" value="P-loop containing nucleoside triphosphate hydrolases"/>
    <property type="match status" value="2"/>
</dbReference>
<dbReference type="CDD" id="cd18803">
    <property type="entry name" value="SF2_C_secA"/>
    <property type="match status" value="1"/>
</dbReference>
<dbReference type="InterPro" id="IPR044722">
    <property type="entry name" value="SecA_SF2_C"/>
</dbReference>
<dbReference type="InterPro" id="IPR001650">
    <property type="entry name" value="Helicase_C-like"/>
</dbReference>
<keyword evidence="9 11" id="KW-0811">Translocation</keyword>
<keyword evidence="3 11" id="KW-1003">Cell membrane</keyword>
<evidence type="ECO:0000259" key="14">
    <source>
        <dbReference type="PROSITE" id="PS51194"/>
    </source>
</evidence>
<keyword evidence="6 11" id="KW-0067">ATP-binding</keyword>
<dbReference type="SUPFAM" id="SSF81886">
    <property type="entry name" value="Helical scaffold and wing domains of SecA"/>
    <property type="match status" value="1"/>
</dbReference>
<evidence type="ECO:0000313" key="16">
    <source>
        <dbReference type="EMBL" id="PIR26950.1"/>
    </source>
</evidence>
<dbReference type="CDD" id="cd17928">
    <property type="entry name" value="DEXDc_SecA"/>
    <property type="match status" value="1"/>
</dbReference>
<feature type="domain" description="SecA family profile" evidence="15">
    <location>
        <begin position="2"/>
        <end position="617"/>
    </location>
</feature>
<dbReference type="Pfam" id="PF01043">
    <property type="entry name" value="SecA_PP_bind"/>
    <property type="match status" value="1"/>
</dbReference>
<feature type="binding site" evidence="11">
    <location>
        <position position="86"/>
    </location>
    <ligand>
        <name>ATP</name>
        <dbReference type="ChEBI" id="CHEBI:30616"/>
    </ligand>
</feature>
<dbReference type="InterPro" id="IPR027417">
    <property type="entry name" value="P-loop_NTPase"/>
</dbReference>
<gene>
    <name evidence="11" type="primary">secA</name>
    <name evidence="16" type="ORF">COV41_00255</name>
</gene>
<dbReference type="Proteomes" id="UP000236846">
    <property type="component" value="Unassembled WGS sequence"/>
</dbReference>
<keyword evidence="10 11" id="KW-0472">Membrane</keyword>
<feature type="binding site" evidence="11">
    <location>
        <position position="530"/>
    </location>
    <ligand>
        <name>ATP</name>
        <dbReference type="ChEBI" id="CHEBI:30616"/>
    </ligand>
</feature>
<evidence type="ECO:0000256" key="3">
    <source>
        <dbReference type="ARBA" id="ARBA00022475"/>
    </source>
</evidence>
<comment type="subcellular location">
    <subcellularLocation>
        <location evidence="11">Cell membrane</location>
        <topology evidence="11">Peripheral membrane protein</topology>
        <orientation evidence="11">Cytoplasmic side</orientation>
    </subcellularLocation>
    <subcellularLocation>
        <location evidence="11">Cytoplasm</location>
    </subcellularLocation>
    <text evidence="11">Distribution is 50-50.</text>
</comment>
<dbReference type="FunFam" id="3.40.50.300:FF:000113">
    <property type="entry name" value="Preprotein translocase subunit SecA"/>
    <property type="match status" value="1"/>
</dbReference>
<dbReference type="PROSITE" id="PS01312">
    <property type="entry name" value="SECA"/>
    <property type="match status" value="1"/>
</dbReference>
<dbReference type="FunFam" id="3.90.1440.10:FF:000001">
    <property type="entry name" value="Preprotein translocase subunit SecA"/>
    <property type="match status" value="1"/>
</dbReference>
<keyword evidence="4 11" id="KW-0963">Cytoplasm</keyword>
<dbReference type="GO" id="GO:0043952">
    <property type="term" value="P:protein transport by the Sec complex"/>
    <property type="evidence" value="ECO:0007669"/>
    <property type="project" value="TreeGrafter"/>
</dbReference>
<comment type="catalytic activity">
    <reaction evidence="11">
        <text>ATP + H2O + cellular proteinSide 1 = ADP + phosphate + cellular proteinSide 2.</text>
        <dbReference type="EC" id="7.4.2.8"/>
    </reaction>
</comment>
<dbReference type="PANTHER" id="PTHR30612:SF0">
    <property type="entry name" value="CHLOROPLAST PROTEIN-TRANSPORTING ATPASE"/>
    <property type="match status" value="1"/>
</dbReference>
<evidence type="ECO:0000313" key="17">
    <source>
        <dbReference type="Proteomes" id="UP000236846"/>
    </source>
</evidence>
<dbReference type="PROSITE" id="PS51194">
    <property type="entry name" value="HELICASE_CTER"/>
    <property type="match status" value="1"/>
</dbReference>
<dbReference type="SMART" id="SM00957">
    <property type="entry name" value="SecA_DEAD"/>
    <property type="match status" value="1"/>
</dbReference>
<comment type="caution">
    <text evidence="16">The sequence shown here is derived from an EMBL/GenBank/DDBJ whole genome shotgun (WGS) entry which is preliminary data.</text>
</comment>
<dbReference type="GO" id="GO:0005524">
    <property type="term" value="F:ATP binding"/>
    <property type="evidence" value="ECO:0007669"/>
    <property type="project" value="UniProtKB-UniRule"/>
</dbReference>
<dbReference type="InterPro" id="IPR014018">
    <property type="entry name" value="SecA_motor_DEAD"/>
</dbReference>
<feature type="binding site" evidence="11">
    <location>
        <begin position="104"/>
        <end position="108"/>
    </location>
    <ligand>
        <name>ATP</name>
        <dbReference type="ChEBI" id="CHEBI:30616"/>
    </ligand>
</feature>
<feature type="domain" description="Helicase C-terminal" evidence="14">
    <location>
        <begin position="452"/>
        <end position="633"/>
    </location>
</feature>
<evidence type="ECO:0000256" key="10">
    <source>
        <dbReference type="ARBA" id="ARBA00023136"/>
    </source>
</evidence>
<dbReference type="GO" id="GO:0065002">
    <property type="term" value="P:intracellular protein transmembrane transport"/>
    <property type="evidence" value="ECO:0007669"/>
    <property type="project" value="UniProtKB-UniRule"/>
</dbReference>
<accession>A0A2H0PY31</accession>
<dbReference type="Pfam" id="PF07517">
    <property type="entry name" value="SecA_DEAD"/>
    <property type="match status" value="1"/>
</dbReference>
<dbReference type="NCBIfam" id="TIGR00963">
    <property type="entry name" value="secA"/>
    <property type="match status" value="1"/>
</dbReference>
<dbReference type="InterPro" id="IPR014001">
    <property type="entry name" value="Helicase_ATP-bd"/>
</dbReference>
<evidence type="ECO:0000256" key="4">
    <source>
        <dbReference type="ARBA" id="ARBA00022490"/>
    </source>
</evidence>